<dbReference type="PANTHER" id="PTHR11610">
    <property type="entry name" value="LIPASE"/>
    <property type="match status" value="1"/>
</dbReference>
<dbReference type="EMBL" id="CAXIEN010000312">
    <property type="protein sequence ID" value="CAL1292772.1"/>
    <property type="molecule type" value="Genomic_DNA"/>
</dbReference>
<dbReference type="Gene3D" id="3.40.50.1820">
    <property type="entry name" value="alpha/beta hydrolase"/>
    <property type="match status" value="1"/>
</dbReference>
<dbReference type="InterPro" id="IPR013818">
    <property type="entry name" value="Lipase"/>
</dbReference>
<reference evidence="6 7" key="1">
    <citation type="submission" date="2024-04" db="EMBL/GenBank/DDBJ databases">
        <authorList>
            <person name="Rising A."/>
            <person name="Reimegard J."/>
            <person name="Sonavane S."/>
            <person name="Akerstrom W."/>
            <person name="Nylinder S."/>
            <person name="Hedman E."/>
            <person name="Kallberg Y."/>
        </authorList>
    </citation>
    <scope>NUCLEOTIDE SEQUENCE [LARGE SCALE GENOMIC DNA]</scope>
</reference>
<keyword evidence="3" id="KW-0964">Secreted</keyword>
<gene>
    <name evidence="6" type="ORF">LARSCL_LOCUS17837</name>
</gene>
<dbReference type="Pfam" id="PF00151">
    <property type="entry name" value="Lipase"/>
    <property type="match status" value="1"/>
</dbReference>
<accession>A0AAV2BA46</accession>
<feature type="non-terminal residue" evidence="6">
    <location>
        <position position="1"/>
    </location>
</feature>
<evidence type="ECO:0000256" key="1">
    <source>
        <dbReference type="ARBA" id="ARBA00004613"/>
    </source>
</evidence>
<evidence type="ECO:0000256" key="3">
    <source>
        <dbReference type="ARBA" id="ARBA00022525"/>
    </source>
</evidence>
<dbReference type="Proteomes" id="UP001497382">
    <property type="component" value="Unassembled WGS sequence"/>
</dbReference>
<evidence type="ECO:0000313" key="7">
    <source>
        <dbReference type="Proteomes" id="UP001497382"/>
    </source>
</evidence>
<evidence type="ECO:0000256" key="4">
    <source>
        <dbReference type="RuleBase" id="RU004262"/>
    </source>
</evidence>
<dbReference type="InterPro" id="IPR000734">
    <property type="entry name" value="TAG_lipase"/>
</dbReference>
<dbReference type="SUPFAM" id="SSF53474">
    <property type="entry name" value="alpha/beta-Hydrolases"/>
    <property type="match status" value="1"/>
</dbReference>
<keyword evidence="7" id="KW-1185">Reference proteome</keyword>
<name>A0AAV2BA46_9ARAC</name>
<evidence type="ECO:0000259" key="5">
    <source>
        <dbReference type="Pfam" id="PF00151"/>
    </source>
</evidence>
<dbReference type="GO" id="GO:0016042">
    <property type="term" value="P:lipid catabolic process"/>
    <property type="evidence" value="ECO:0007669"/>
    <property type="project" value="TreeGrafter"/>
</dbReference>
<feature type="domain" description="Lipase" evidence="5">
    <location>
        <begin position="1"/>
        <end position="78"/>
    </location>
</feature>
<dbReference type="GO" id="GO:0005615">
    <property type="term" value="C:extracellular space"/>
    <property type="evidence" value="ECO:0007669"/>
    <property type="project" value="TreeGrafter"/>
</dbReference>
<comment type="subcellular location">
    <subcellularLocation>
        <location evidence="1">Secreted</location>
    </subcellularLocation>
</comment>
<evidence type="ECO:0000256" key="2">
    <source>
        <dbReference type="ARBA" id="ARBA00010701"/>
    </source>
</evidence>
<dbReference type="InterPro" id="IPR029058">
    <property type="entry name" value="AB_hydrolase_fold"/>
</dbReference>
<proteinExistence type="inferred from homology"/>
<feature type="non-terminal residue" evidence="6">
    <location>
        <position position="83"/>
    </location>
</feature>
<sequence>GHLDFYPNGGVHQPRCVIGNTYKVFKGKTVTIHTIVDIYLCNHFIILDYFINSVKDDCKFVANNCESYSDFEQGLCKSGTKVE</sequence>
<comment type="similarity">
    <text evidence="2 4">Belongs to the AB hydrolase superfamily. Lipase family.</text>
</comment>
<comment type="caution">
    <text evidence="6">The sequence shown here is derived from an EMBL/GenBank/DDBJ whole genome shotgun (WGS) entry which is preliminary data.</text>
</comment>
<protein>
    <recommendedName>
        <fullName evidence="5">Lipase domain-containing protein</fullName>
    </recommendedName>
</protein>
<dbReference type="GO" id="GO:0016298">
    <property type="term" value="F:lipase activity"/>
    <property type="evidence" value="ECO:0007669"/>
    <property type="project" value="InterPro"/>
</dbReference>
<evidence type="ECO:0000313" key="6">
    <source>
        <dbReference type="EMBL" id="CAL1292772.1"/>
    </source>
</evidence>
<organism evidence="6 7">
    <name type="scientific">Larinioides sclopetarius</name>
    <dbReference type="NCBI Taxonomy" id="280406"/>
    <lineage>
        <taxon>Eukaryota</taxon>
        <taxon>Metazoa</taxon>
        <taxon>Ecdysozoa</taxon>
        <taxon>Arthropoda</taxon>
        <taxon>Chelicerata</taxon>
        <taxon>Arachnida</taxon>
        <taxon>Araneae</taxon>
        <taxon>Araneomorphae</taxon>
        <taxon>Entelegynae</taxon>
        <taxon>Araneoidea</taxon>
        <taxon>Araneidae</taxon>
        <taxon>Larinioides</taxon>
    </lineage>
</organism>
<dbReference type="AlphaFoldDB" id="A0AAV2BA46"/>